<comment type="caution">
    <text evidence="15">The sequence shown here is derived from an EMBL/GenBank/DDBJ whole genome shotgun (WGS) entry which is preliminary data.</text>
</comment>
<keyword evidence="6" id="KW-0560">Oxidoreductase</keyword>
<comment type="similarity">
    <text evidence="10">Belongs to the peroxiredoxin family. BCP/PrxQ subfamily.</text>
</comment>
<keyword evidence="4" id="KW-0575">Peroxidase</keyword>
<evidence type="ECO:0000256" key="13">
    <source>
        <dbReference type="PIRSR" id="PIRSR000239-1"/>
    </source>
</evidence>
<dbReference type="GO" id="GO:0008379">
    <property type="term" value="F:thioredoxin peroxidase activity"/>
    <property type="evidence" value="ECO:0007669"/>
    <property type="project" value="TreeGrafter"/>
</dbReference>
<comment type="function">
    <text evidence="1">Thiol-specific peroxidase that catalyzes the reduction of hydrogen peroxide and organic hydroperoxides to water and alcohols, respectively. Plays a role in cell protection against oxidative stress by detoxifying peroxides and as sensor of hydrogen peroxide-mediated signaling events.</text>
</comment>
<dbReference type="InterPro" id="IPR050924">
    <property type="entry name" value="Peroxiredoxin_BCP/PrxQ"/>
</dbReference>
<evidence type="ECO:0000256" key="7">
    <source>
        <dbReference type="ARBA" id="ARBA00023157"/>
    </source>
</evidence>
<dbReference type="Gene3D" id="3.40.30.10">
    <property type="entry name" value="Glutaredoxin"/>
    <property type="match status" value="1"/>
</dbReference>
<keyword evidence="7" id="KW-1015">Disulfide bond</keyword>
<keyword evidence="8" id="KW-0676">Redox-active center</keyword>
<name>A0A838L2N5_9SPHN</name>
<sequence length="159" mass="17215">MMAEINPGDMAPDATLTTPEGGTLKLSQLRGKPLVLYFYPKDDTSGCTREAQDFSRFKGAFDIAGVAILGVSKDPPAKHVKFTAKYDLTISLASDEDGSVCVAFGTWIEKSLYGRKYMGIDRATFLIDADGRVAKVWRKVKVPGHAEAVLAAAEELVRA</sequence>
<comment type="catalytic activity">
    <reaction evidence="12">
        <text>a hydroperoxide + [thioredoxin]-dithiol = an alcohol + [thioredoxin]-disulfide + H2O</text>
        <dbReference type="Rhea" id="RHEA:62620"/>
        <dbReference type="Rhea" id="RHEA-COMP:10698"/>
        <dbReference type="Rhea" id="RHEA-COMP:10700"/>
        <dbReference type="ChEBI" id="CHEBI:15377"/>
        <dbReference type="ChEBI" id="CHEBI:29950"/>
        <dbReference type="ChEBI" id="CHEBI:30879"/>
        <dbReference type="ChEBI" id="CHEBI:35924"/>
        <dbReference type="ChEBI" id="CHEBI:50058"/>
        <dbReference type="EC" id="1.11.1.24"/>
    </reaction>
</comment>
<evidence type="ECO:0000256" key="11">
    <source>
        <dbReference type="ARBA" id="ARBA00042639"/>
    </source>
</evidence>
<evidence type="ECO:0000256" key="10">
    <source>
        <dbReference type="ARBA" id="ARBA00038489"/>
    </source>
</evidence>
<evidence type="ECO:0000256" key="5">
    <source>
        <dbReference type="ARBA" id="ARBA00022862"/>
    </source>
</evidence>
<dbReference type="SUPFAM" id="SSF52833">
    <property type="entry name" value="Thioredoxin-like"/>
    <property type="match status" value="1"/>
</dbReference>
<dbReference type="InterPro" id="IPR024706">
    <property type="entry name" value="Peroxiredoxin_AhpC-typ"/>
</dbReference>
<dbReference type="PANTHER" id="PTHR42801">
    <property type="entry name" value="THIOREDOXIN-DEPENDENT PEROXIDE REDUCTASE"/>
    <property type="match status" value="1"/>
</dbReference>
<dbReference type="PIRSF" id="PIRSF000239">
    <property type="entry name" value="AHPC"/>
    <property type="match status" value="1"/>
</dbReference>
<evidence type="ECO:0000256" key="2">
    <source>
        <dbReference type="ARBA" id="ARBA00011245"/>
    </source>
</evidence>
<dbReference type="Pfam" id="PF00578">
    <property type="entry name" value="AhpC-TSA"/>
    <property type="match status" value="1"/>
</dbReference>
<keyword evidence="16" id="KW-1185">Reference proteome</keyword>
<evidence type="ECO:0000313" key="15">
    <source>
        <dbReference type="EMBL" id="MBA2933444.1"/>
    </source>
</evidence>
<evidence type="ECO:0000256" key="12">
    <source>
        <dbReference type="ARBA" id="ARBA00049091"/>
    </source>
</evidence>
<keyword evidence="5" id="KW-0049">Antioxidant</keyword>
<dbReference type="FunFam" id="3.40.30.10:FF:000007">
    <property type="entry name" value="Thioredoxin-dependent thiol peroxidase"/>
    <property type="match status" value="1"/>
</dbReference>
<dbReference type="GO" id="GO:0045454">
    <property type="term" value="P:cell redox homeostasis"/>
    <property type="evidence" value="ECO:0007669"/>
    <property type="project" value="TreeGrafter"/>
</dbReference>
<evidence type="ECO:0000259" key="14">
    <source>
        <dbReference type="PROSITE" id="PS51352"/>
    </source>
</evidence>
<dbReference type="EMBL" id="JACEIB010000003">
    <property type="protein sequence ID" value="MBA2933444.1"/>
    <property type="molecule type" value="Genomic_DNA"/>
</dbReference>
<dbReference type="GO" id="GO:0005737">
    <property type="term" value="C:cytoplasm"/>
    <property type="evidence" value="ECO:0007669"/>
    <property type="project" value="TreeGrafter"/>
</dbReference>
<protein>
    <recommendedName>
        <fullName evidence="3">thioredoxin-dependent peroxiredoxin</fullName>
        <ecNumber evidence="3">1.11.1.24</ecNumber>
    </recommendedName>
    <alternativeName>
        <fullName evidence="9">Thioredoxin peroxidase</fullName>
    </alternativeName>
    <alternativeName>
        <fullName evidence="11">Thioredoxin-dependent peroxiredoxin Bcp</fullName>
    </alternativeName>
</protein>
<evidence type="ECO:0000256" key="1">
    <source>
        <dbReference type="ARBA" id="ARBA00003330"/>
    </source>
</evidence>
<dbReference type="InterPro" id="IPR036249">
    <property type="entry name" value="Thioredoxin-like_sf"/>
</dbReference>
<evidence type="ECO:0000313" key="16">
    <source>
        <dbReference type="Proteomes" id="UP000570166"/>
    </source>
</evidence>
<dbReference type="PANTHER" id="PTHR42801:SF4">
    <property type="entry name" value="AHPC_TSA FAMILY PROTEIN"/>
    <property type="match status" value="1"/>
</dbReference>
<feature type="active site" description="Cysteine sulfenic acid (-SOH) intermediate; for peroxidase activity" evidence="13">
    <location>
        <position position="47"/>
    </location>
</feature>
<proteinExistence type="inferred from homology"/>
<dbReference type="EC" id="1.11.1.24" evidence="3"/>
<evidence type="ECO:0000256" key="4">
    <source>
        <dbReference type="ARBA" id="ARBA00022559"/>
    </source>
</evidence>
<dbReference type="CDD" id="cd03017">
    <property type="entry name" value="PRX_BCP"/>
    <property type="match status" value="1"/>
</dbReference>
<evidence type="ECO:0000256" key="9">
    <source>
        <dbReference type="ARBA" id="ARBA00032824"/>
    </source>
</evidence>
<dbReference type="AlphaFoldDB" id="A0A838L2N5"/>
<accession>A0A838L2N5</accession>
<comment type="subunit">
    <text evidence="2">Monomer.</text>
</comment>
<dbReference type="InterPro" id="IPR013766">
    <property type="entry name" value="Thioredoxin_domain"/>
</dbReference>
<dbReference type="PROSITE" id="PS51352">
    <property type="entry name" value="THIOREDOXIN_2"/>
    <property type="match status" value="1"/>
</dbReference>
<reference evidence="15 16" key="1">
    <citation type="submission" date="2020-07" db="EMBL/GenBank/DDBJ databases">
        <authorList>
            <person name="Sun Q."/>
        </authorList>
    </citation>
    <scope>NUCLEOTIDE SEQUENCE [LARGE SCALE GENOMIC DNA]</scope>
    <source>
        <strain evidence="15 16">CGMCC 1.13654</strain>
    </source>
</reference>
<organism evidence="15 16">
    <name type="scientific">Sphingomonas chungangi</name>
    <dbReference type="NCBI Taxonomy" id="2683589"/>
    <lineage>
        <taxon>Bacteria</taxon>
        <taxon>Pseudomonadati</taxon>
        <taxon>Pseudomonadota</taxon>
        <taxon>Alphaproteobacteria</taxon>
        <taxon>Sphingomonadales</taxon>
        <taxon>Sphingomonadaceae</taxon>
        <taxon>Sphingomonas</taxon>
    </lineage>
</organism>
<dbReference type="Proteomes" id="UP000570166">
    <property type="component" value="Unassembled WGS sequence"/>
</dbReference>
<evidence type="ECO:0000256" key="3">
    <source>
        <dbReference type="ARBA" id="ARBA00013017"/>
    </source>
</evidence>
<dbReference type="InterPro" id="IPR000866">
    <property type="entry name" value="AhpC/TSA"/>
</dbReference>
<dbReference type="GO" id="GO:0034599">
    <property type="term" value="P:cellular response to oxidative stress"/>
    <property type="evidence" value="ECO:0007669"/>
    <property type="project" value="TreeGrafter"/>
</dbReference>
<evidence type="ECO:0000256" key="6">
    <source>
        <dbReference type="ARBA" id="ARBA00023002"/>
    </source>
</evidence>
<feature type="domain" description="Thioredoxin" evidence="14">
    <location>
        <begin position="5"/>
        <end position="158"/>
    </location>
</feature>
<gene>
    <name evidence="15" type="ORF">HZF05_04970</name>
</gene>
<evidence type="ECO:0000256" key="8">
    <source>
        <dbReference type="ARBA" id="ARBA00023284"/>
    </source>
</evidence>